<name>A0A9W9GET2_9EURO</name>
<dbReference type="EMBL" id="JAPZBO010000004">
    <property type="protein sequence ID" value="KAJ5318313.1"/>
    <property type="molecule type" value="Genomic_DNA"/>
</dbReference>
<protein>
    <submittedName>
        <fullName evidence="1">Uncharacterized protein</fullName>
    </submittedName>
</protein>
<dbReference type="AlphaFoldDB" id="A0A9W9GET2"/>
<organism evidence="1 2">
    <name type="scientific">Penicillium atrosanguineum</name>
    <dbReference type="NCBI Taxonomy" id="1132637"/>
    <lineage>
        <taxon>Eukaryota</taxon>
        <taxon>Fungi</taxon>
        <taxon>Dikarya</taxon>
        <taxon>Ascomycota</taxon>
        <taxon>Pezizomycotina</taxon>
        <taxon>Eurotiomycetes</taxon>
        <taxon>Eurotiomycetidae</taxon>
        <taxon>Eurotiales</taxon>
        <taxon>Aspergillaceae</taxon>
        <taxon>Penicillium</taxon>
    </lineage>
</organism>
<dbReference type="Pfam" id="PF20174">
    <property type="entry name" value="DUF6540"/>
    <property type="match status" value="1"/>
</dbReference>
<reference evidence="1" key="1">
    <citation type="submission" date="2022-12" db="EMBL/GenBank/DDBJ databases">
        <authorList>
            <person name="Petersen C."/>
        </authorList>
    </citation>
    <scope>NUCLEOTIDE SEQUENCE</scope>
    <source>
        <strain evidence="1">IBT 21472</strain>
    </source>
</reference>
<reference evidence="1" key="2">
    <citation type="journal article" date="2023" name="IMA Fungus">
        <title>Comparative genomic study of the Penicillium genus elucidates a diverse pangenome and 15 lateral gene transfer events.</title>
        <authorList>
            <person name="Petersen C."/>
            <person name="Sorensen T."/>
            <person name="Nielsen M.R."/>
            <person name="Sondergaard T.E."/>
            <person name="Sorensen J.L."/>
            <person name="Fitzpatrick D.A."/>
            <person name="Frisvad J.C."/>
            <person name="Nielsen K.L."/>
        </authorList>
    </citation>
    <scope>NUCLEOTIDE SEQUENCE</scope>
    <source>
        <strain evidence="1">IBT 21472</strain>
    </source>
</reference>
<dbReference type="Proteomes" id="UP001147746">
    <property type="component" value="Unassembled WGS sequence"/>
</dbReference>
<comment type="caution">
    <text evidence="1">The sequence shown here is derived from an EMBL/GenBank/DDBJ whole genome shotgun (WGS) entry which is preliminary data.</text>
</comment>
<dbReference type="InterPro" id="IPR046670">
    <property type="entry name" value="DUF6540"/>
</dbReference>
<keyword evidence="2" id="KW-1185">Reference proteome</keyword>
<gene>
    <name evidence="1" type="ORF">N7476_004733</name>
</gene>
<accession>A0A9W9GET2</accession>
<sequence length="146" mass="16470">MEYDLSIEIFGTGEDPKHRSHWGFVIHKPSALVGDLFHVKVIDLDKLWYQFESRMNTPLRTMQAVGKVKLGKLSEQQRQDAIAVIKSSLAPRDGRKKCQDWVYDTLLSLEVDELVPAGTCHFWKGMVGKSAQAVQKASGVNWASLK</sequence>
<proteinExistence type="predicted"/>
<evidence type="ECO:0000313" key="2">
    <source>
        <dbReference type="Proteomes" id="UP001147746"/>
    </source>
</evidence>
<evidence type="ECO:0000313" key="1">
    <source>
        <dbReference type="EMBL" id="KAJ5318313.1"/>
    </source>
</evidence>